<dbReference type="EMBL" id="JAQGDS010000008">
    <property type="protein sequence ID" value="KAJ6258632.1"/>
    <property type="molecule type" value="Genomic_DNA"/>
</dbReference>
<proteinExistence type="predicted"/>
<organism evidence="1 2">
    <name type="scientific">Drechslerella dactyloides</name>
    <name type="common">Nematode-trapping fungus</name>
    <name type="synonym">Arthrobotrys dactyloides</name>
    <dbReference type="NCBI Taxonomy" id="74499"/>
    <lineage>
        <taxon>Eukaryota</taxon>
        <taxon>Fungi</taxon>
        <taxon>Dikarya</taxon>
        <taxon>Ascomycota</taxon>
        <taxon>Pezizomycotina</taxon>
        <taxon>Orbiliomycetes</taxon>
        <taxon>Orbiliales</taxon>
        <taxon>Orbiliaceae</taxon>
        <taxon>Drechslerella</taxon>
    </lineage>
</organism>
<accession>A0AAD6IUL0</accession>
<keyword evidence="2" id="KW-1185">Reference proteome</keyword>
<evidence type="ECO:0000313" key="2">
    <source>
        <dbReference type="Proteomes" id="UP001221413"/>
    </source>
</evidence>
<dbReference type="Proteomes" id="UP001221413">
    <property type="component" value="Unassembled WGS sequence"/>
</dbReference>
<evidence type="ECO:0000313" key="1">
    <source>
        <dbReference type="EMBL" id="KAJ6258632.1"/>
    </source>
</evidence>
<sequence>MLETLSLSPSSKNTMPSFQIKAPEFGNIDMHPQAMENAVGSIAYLLSLNTPHINLIINCFLAAPRPSPKHTLHAQPFSHRWTHVLSTDGSDSPLSLLENMLRHTICETWNNDQSLPYTPLSLRKDIPLQRDLDGAVFRLTNTTNMPVEGNDYATAQEAYRRRMENVRRALDAARRCDGDYTALQNAISQITPGSSHGDWATFFAVLSDALRTAPSYSTADELVSAITDLQASVARIFDTRTPVEEAHAEVPLLYLRLAYVIAAAGVRGEQLAYRGSPFACLAAYFDDVVVEKVRRRADGAAGGVGYKGCLEGRTTDWEGVYSGIRASRATGMARGL</sequence>
<name>A0AAD6IUL0_DREDA</name>
<gene>
    <name evidence="1" type="ORF">Dda_6680</name>
</gene>
<comment type="caution">
    <text evidence="1">The sequence shown here is derived from an EMBL/GenBank/DDBJ whole genome shotgun (WGS) entry which is preliminary data.</text>
</comment>
<dbReference type="AlphaFoldDB" id="A0AAD6IUL0"/>
<protein>
    <submittedName>
        <fullName evidence="1">Uncharacterized protein</fullName>
    </submittedName>
</protein>
<reference evidence="1" key="1">
    <citation type="submission" date="2023-01" db="EMBL/GenBank/DDBJ databases">
        <title>The chitinases involved in constricting ring structure development in the nematode-trapping fungus Drechslerella dactyloides.</title>
        <authorList>
            <person name="Wang R."/>
            <person name="Zhang L."/>
            <person name="Tang P."/>
            <person name="Li S."/>
            <person name="Liang L."/>
        </authorList>
    </citation>
    <scope>NUCLEOTIDE SEQUENCE</scope>
    <source>
        <strain evidence="1">YMF1.00031</strain>
    </source>
</reference>